<keyword evidence="1" id="KW-0472">Membrane</keyword>
<feature type="transmembrane region" description="Helical" evidence="1">
    <location>
        <begin position="270"/>
        <end position="291"/>
    </location>
</feature>
<dbReference type="EMBL" id="BSTJ01000001">
    <property type="protein sequence ID" value="GLY71811.1"/>
    <property type="molecule type" value="Genomic_DNA"/>
</dbReference>
<evidence type="ECO:0000313" key="3">
    <source>
        <dbReference type="Proteomes" id="UP001165135"/>
    </source>
</evidence>
<reference evidence="2" key="1">
    <citation type="submission" date="2023-03" db="EMBL/GenBank/DDBJ databases">
        <title>Actinoallomurus iriomotensis NBRC 103681.</title>
        <authorList>
            <person name="Ichikawa N."/>
            <person name="Sato H."/>
            <person name="Tonouchi N."/>
        </authorList>
    </citation>
    <scope>NUCLEOTIDE SEQUENCE</scope>
    <source>
        <strain evidence="2">NBRC 103681</strain>
    </source>
</reference>
<dbReference type="Proteomes" id="UP001165135">
    <property type="component" value="Unassembled WGS sequence"/>
</dbReference>
<evidence type="ECO:0000313" key="2">
    <source>
        <dbReference type="EMBL" id="GLY71811.1"/>
    </source>
</evidence>
<dbReference type="AlphaFoldDB" id="A0A9W6VMR3"/>
<feature type="transmembrane region" description="Helical" evidence="1">
    <location>
        <begin position="239"/>
        <end position="258"/>
    </location>
</feature>
<feature type="transmembrane region" description="Helical" evidence="1">
    <location>
        <begin position="329"/>
        <end position="347"/>
    </location>
</feature>
<sequence>MGRVTTPVWPIARRRRPPAVPTLRRVTGRHSLRGGTGRAVALFFLAPLVGEYLLGNTPITDVSSLFLFAPLYGGGALLIRETARRRGRGWPTIILLAAAYALLEEGPVDMMLWNPSYGGFDIAAAYSGTYVPALGTSVQMLQDVLSMHTVWSVCVPIALVESFGRDHDHAVPWLGRFGVTVTAVLFVAGAALLAAAQIAQTRFVAAPGELAWCSAAIVALVVAAFALRPRPAAAVAGRTPPAPWMVGATAFGVTSVYWGREFLGDGVSQWAVAAAWFVLVAASVALGVRWCRRPGWGAAHRLALAGGALLTYAWVGVSHARDLDVPRTVALTGNIVFGVGAVVLLAIGARAVRRRASAAAI</sequence>
<evidence type="ECO:0000256" key="1">
    <source>
        <dbReference type="SAM" id="Phobius"/>
    </source>
</evidence>
<keyword evidence="1" id="KW-1133">Transmembrane helix</keyword>
<feature type="transmembrane region" description="Helical" evidence="1">
    <location>
        <begin position="173"/>
        <end position="198"/>
    </location>
</feature>
<feature type="transmembrane region" description="Helical" evidence="1">
    <location>
        <begin position="62"/>
        <end position="80"/>
    </location>
</feature>
<accession>A0A9W6VMR3</accession>
<protein>
    <recommendedName>
        <fullName evidence="4">DUF998 domain-containing protein</fullName>
    </recommendedName>
</protein>
<gene>
    <name evidence="2" type="ORF">Airi01_000780</name>
</gene>
<feature type="transmembrane region" description="Helical" evidence="1">
    <location>
        <begin position="204"/>
        <end position="227"/>
    </location>
</feature>
<name>A0A9W6VMR3_9ACTN</name>
<feature type="transmembrane region" description="Helical" evidence="1">
    <location>
        <begin position="32"/>
        <end position="50"/>
    </location>
</feature>
<evidence type="ECO:0008006" key="4">
    <source>
        <dbReference type="Google" id="ProtNLM"/>
    </source>
</evidence>
<organism evidence="2 3">
    <name type="scientific">Actinoallomurus iriomotensis</name>
    <dbReference type="NCBI Taxonomy" id="478107"/>
    <lineage>
        <taxon>Bacteria</taxon>
        <taxon>Bacillati</taxon>
        <taxon>Actinomycetota</taxon>
        <taxon>Actinomycetes</taxon>
        <taxon>Streptosporangiales</taxon>
        <taxon>Thermomonosporaceae</taxon>
        <taxon>Actinoallomurus</taxon>
    </lineage>
</organism>
<proteinExistence type="predicted"/>
<feature type="transmembrane region" description="Helical" evidence="1">
    <location>
        <begin position="298"/>
        <end position="317"/>
    </location>
</feature>
<comment type="caution">
    <text evidence="2">The sequence shown here is derived from an EMBL/GenBank/DDBJ whole genome shotgun (WGS) entry which is preliminary data.</text>
</comment>
<keyword evidence="1" id="KW-0812">Transmembrane</keyword>